<dbReference type="Gene3D" id="3.90.780.10">
    <property type="entry name" value="5'-Nucleotidase, C-terminal domain"/>
    <property type="match status" value="1"/>
</dbReference>
<sequence>MKHSCLGKRTKETIKRLNIMFKKKYVLASMMLLAGLCVQAGGKKELHILSANDMHAAIECMPRVGFVADSLRALYPNLLVLSAGDNRSGEPLNDMYEIPAYPMVALMNIIGFNATTLGNHEFDSGQEGLAKLVSMSAFPTLCANVQPDAKWNMHVKPYQVFDCGGIKVGIVGAVALGAMGIPESHPKNTVDIKFTDPLETLQQYQFLRKECDVVLFLSHLGFESDVKVSKDLPWVDIIVGGHSHTQLKGGEMHNGLFITQNKNRLACVTHTTLTLEDGKVVDRQAENIAIRGGKNENKVVRALVDYFSQNPAFYRVLAQVDTPFECYEELGNMMCDAYVQEGHADLSFQNPGGVRYETKPVGGFTVADALRLDPFQNEAIELQLTGKELIDMMKKCYDNDNQGFPYVGGMKVDYTVDPATKALTKVVLYGEDGKKLNLKKTYKVITNSYTVAISTTNRKDPGKGIGKITAQLVMDYLEHQGHVSYQGSRRIFRH</sequence>
<dbReference type="GO" id="GO:0000166">
    <property type="term" value="F:nucleotide binding"/>
    <property type="evidence" value="ECO:0007669"/>
    <property type="project" value="UniProtKB-KW"/>
</dbReference>
<dbReference type="PRINTS" id="PR01607">
    <property type="entry name" value="APYRASEFAMLY"/>
</dbReference>
<gene>
    <name evidence="6" type="ORF">PRMUPPPA20_22170</name>
</gene>
<dbReference type="InterPro" id="IPR006146">
    <property type="entry name" value="5'-Nucleotdase_CS"/>
</dbReference>
<feature type="domain" description="5'-Nucleotidase C-terminal" evidence="5">
    <location>
        <begin position="329"/>
        <end position="450"/>
    </location>
</feature>
<dbReference type="InterPro" id="IPR008334">
    <property type="entry name" value="5'-Nucleotdase_C"/>
</dbReference>
<keyword evidence="2" id="KW-0732">Signal</keyword>
<reference evidence="6" key="1">
    <citation type="submission" date="2021-08" db="EMBL/GenBank/DDBJ databases">
        <title>Prevotella lacticifex sp. nov., isolated from rumen of cow.</title>
        <authorList>
            <person name="Shinkai T."/>
            <person name="Ikeyama N."/>
            <person name="Kumagai M."/>
            <person name="Ohmori H."/>
            <person name="Sakamoto M."/>
            <person name="Ohkuma M."/>
            <person name="Mitsumori M."/>
        </authorList>
    </citation>
    <scope>NUCLEOTIDE SEQUENCE</scope>
    <source>
        <strain evidence="6">JCM 8259</strain>
    </source>
</reference>
<evidence type="ECO:0000256" key="1">
    <source>
        <dbReference type="ARBA" id="ARBA00006654"/>
    </source>
</evidence>
<dbReference type="OMA" id="HSHFENW"/>
<comment type="similarity">
    <text evidence="1 3">Belongs to the 5'-nucleotidase family.</text>
</comment>
<dbReference type="PANTHER" id="PTHR11575">
    <property type="entry name" value="5'-NUCLEOTIDASE-RELATED"/>
    <property type="match status" value="1"/>
</dbReference>
<keyword evidence="3" id="KW-0378">Hydrolase</keyword>
<dbReference type="SUPFAM" id="SSF55816">
    <property type="entry name" value="5'-nucleotidase (syn. UDP-sugar hydrolase), C-terminal domain"/>
    <property type="match status" value="1"/>
</dbReference>
<evidence type="ECO:0000259" key="4">
    <source>
        <dbReference type="Pfam" id="PF00149"/>
    </source>
</evidence>
<evidence type="ECO:0000259" key="5">
    <source>
        <dbReference type="Pfam" id="PF02872"/>
    </source>
</evidence>
<dbReference type="PANTHER" id="PTHR11575:SF24">
    <property type="entry name" value="5'-NUCLEOTIDASE"/>
    <property type="match status" value="1"/>
</dbReference>
<dbReference type="GO" id="GO:0016788">
    <property type="term" value="F:hydrolase activity, acting on ester bonds"/>
    <property type="evidence" value="ECO:0007669"/>
    <property type="project" value="InterPro"/>
</dbReference>
<dbReference type="Proteomes" id="UP000887097">
    <property type="component" value="Unassembled WGS sequence"/>
</dbReference>
<dbReference type="InterPro" id="IPR006179">
    <property type="entry name" value="5_nucleotidase/apyrase"/>
</dbReference>
<keyword evidence="3" id="KW-0547">Nucleotide-binding</keyword>
<dbReference type="InterPro" id="IPR036907">
    <property type="entry name" value="5'-Nucleotdase_C_sf"/>
</dbReference>
<dbReference type="SUPFAM" id="SSF56300">
    <property type="entry name" value="Metallo-dependent phosphatases"/>
    <property type="match status" value="1"/>
</dbReference>
<evidence type="ECO:0000256" key="3">
    <source>
        <dbReference type="RuleBase" id="RU362119"/>
    </source>
</evidence>
<evidence type="ECO:0000313" key="7">
    <source>
        <dbReference type="Proteomes" id="UP000887097"/>
    </source>
</evidence>
<protein>
    <submittedName>
        <fullName evidence="6">Multifunctional 2',3'-cyclic-nucleotide 2'-phosphodiesterase/5'-nucleotidase/3'-nucleotidase</fullName>
    </submittedName>
</protein>
<dbReference type="GO" id="GO:0009166">
    <property type="term" value="P:nucleotide catabolic process"/>
    <property type="evidence" value="ECO:0007669"/>
    <property type="project" value="InterPro"/>
</dbReference>
<dbReference type="Pfam" id="PF02872">
    <property type="entry name" value="5_nucleotid_C"/>
    <property type="match status" value="1"/>
</dbReference>
<dbReference type="InterPro" id="IPR004843">
    <property type="entry name" value="Calcineurin-like_PHP"/>
</dbReference>
<name>A0AA37I3F8_XYLRU</name>
<evidence type="ECO:0000313" key="6">
    <source>
        <dbReference type="EMBL" id="GJG34108.1"/>
    </source>
</evidence>
<organism evidence="6 7">
    <name type="scientific">Xylanibacter ruminicola</name>
    <name type="common">Prevotella ruminicola</name>
    <dbReference type="NCBI Taxonomy" id="839"/>
    <lineage>
        <taxon>Bacteria</taxon>
        <taxon>Pseudomonadati</taxon>
        <taxon>Bacteroidota</taxon>
        <taxon>Bacteroidia</taxon>
        <taxon>Bacteroidales</taxon>
        <taxon>Prevotellaceae</taxon>
        <taxon>Xylanibacter</taxon>
    </lineage>
</organism>
<feature type="domain" description="Calcineurin-like phosphoesterase" evidence="4">
    <location>
        <begin position="47"/>
        <end position="245"/>
    </location>
</feature>
<accession>A0AA37I3F8</accession>
<comment type="caution">
    <text evidence="6">The sequence shown here is derived from an EMBL/GenBank/DDBJ whole genome shotgun (WGS) entry which is preliminary data.</text>
</comment>
<dbReference type="GO" id="GO:0046872">
    <property type="term" value="F:metal ion binding"/>
    <property type="evidence" value="ECO:0007669"/>
    <property type="project" value="InterPro"/>
</dbReference>
<dbReference type="PROSITE" id="PS00786">
    <property type="entry name" value="5_NUCLEOTIDASE_2"/>
    <property type="match status" value="1"/>
</dbReference>
<dbReference type="AlphaFoldDB" id="A0AA37I3F8"/>
<dbReference type="Gene3D" id="3.60.21.10">
    <property type="match status" value="1"/>
</dbReference>
<dbReference type="EMBL" id="BPTT01000001">
    <property type="protein sequence ID" value="GJG34108.1"/>
    <property type="molecule type" value="Genomic_DNA"/>
</dbReference>
<evidence type="ECO:0000256" key="2">
    <source>
        <dbReference type="ARBA" id="ARBA00022729"/>
    </source>
</evidence>
<dbReference type="InterPro" id="IPR029052">
    <property type="entry name" value="Metallo-depent_PP-like"/>
</dbReference>
<dbReference type="Pfam" id="PF00149">
    <property type="entry name" value="Metallophos"/>
    <property type="match status" value="1"/>
</dbReference>
<proteinExistence type="inferred from homology"/>